<dbReference type="RefSeq" id="WP_341404714.1">
    <property type="nucleotide sequence ID" value="NZ_JBBUKT010000004.1"/>
</dbReference>
<keyword evidence="2" id="KW-1185">Reference proteome</keyword>
<comment type="caution">
    <text evidence="1">The sequence shown here is derived from an EMBL/GenBank/DDBJ whole genome shotgun (WGS) entry which is preliminary data.</text>
</comment>
<evidence type="ECO:0000313" key="1">
    <source>
        <dbReference type="EMBL" id="MEK7951111.1"/>
    </source>
</evidence>
<dbReference type="GO" id="GO:0016740">
    <property type="term" value="F:transferase activity"/>
    <property type="evidence" value="ECO:0007669"/>
    <property type="project" value="UniProtKB-KW"/>
</dbReference>
<dbReference type="EMBL" id="JBBUKT010000004">
    <property type="protein sequence ID" value="MEK7951111.1"/>
    <property type="molecule type" value="Genomic_DNA"/>
</dbReference>
<proteinExistence type="predicted"/>
<protein>
    <submittedName>
        <fullName evidence="1">Nucleotidyl transferase AbiEii/AbiGii toxin family protein</fullName>
    </submittedName>
</protein>
<sequence>MKLQKDIHEFVALLLSRKVEFLLVGGYALAFHGAPRFTEDIDLFVFVSPENASKMAGVIEEFGFGELGLSTADFLVPDQVIQLGRAPHRIDLLTGISGVTWEMACESRIEVELDDLKVFVIGKAALEANKAATGRPQDLADLARLRGRA</sequence>
<reference evidence="1 2" key="1">
    <citation type="submission" date="2024-04" db="EMBL/GenBank/DDBJ databases">
        <title>Luteolibacter sp. isolated from soil.</title>
        <authorList>
            <person name="An J."/>
        </authorList>
    </citation>
    <scope>NUCLEOTIDE SEQUENCE [LARGE SCALE GENOMIC DNA]</scope>
    <source>
        <strain evidence="1 2">Y139</strain>
    </source>
</reference>
<dbReference type="InterPro" id="IPR043519">
    <property type="entry name" value="NT_sf"/>
</dbReference>
<organism evidence="1 2">
    <name type="scientific">Luteolibacter soli</name>
    <dbReference type="NCBI Taxonomy" id="3135280"/>
    <lineage>
        <taxon>Bacteria</taxon>
        <taxon>Pseudomonadati</taxon>
        <taxon>Verrucomicrobiota</taxon>
        <taxon>Verrucomicrobiia</taxon>
        <taxon>Verrucomicrobiales</taxon>
        <taxon>Verrucomicrobiaceae</taxon>
        <taxon>Luteolibacter</taxon>
    </lineage>
</organism>
<dbReference type="Gene3D" id="3.30.460.40">
    <property type="match status" value="1"/>
</dbReference>
<evidence type="ECO:0000313" key="2">
    <source>
        <dbReference type="Proteomes" id="UP001371305"/>
    </source>
</evidence>
<dbReference type="Proteomes" id="UP001371305">
    <property type="component" value="Unassembled WGS sequence"/>
</dbReference>
<gene>
    <name evidence="1" type="ORF">WKV53_11410</name>
</gene>
<dbReference type="Pfam" id="PF08843">
    <property type="entry name" value="AbiEii"/>
    <property type="match status" value="1"/>
</dbReference>
<dbReference type="SUPFAM" id="SSF81301">
    <property type="entry name" value="Nucleotidyltransferase"/>
    <property type="match status" value="1"/>
</dbReference>
<keyword evidence="1" id="KW-0808">Transferase</keyword>
<name>A0ABU9ATZ2_9BACT</name>
<dbReference type="InterPro" id="IPR014942">
    <property type="entry name" value="AbiEii"/>
</dbReference>
<accession>A0ABU9ATZ2</accession>